<dbReference type="GO" id="GO:0016788">
    <property type="term" value="F:hydrolase activity, acting on ester bonds"/>
    <property type="evidence" value="ECO:0007669"/>
    <property type="project" value="InterPro"/>
</dbReference>
<dbReference type="Proteomes" id="UP000676885">
    <property type="component" value="Chromosome"/>
</dbReference>
<feature type="binding site" evidence="4">
    <location>
        <position position="27"/>
    </location>
    <ligand>
        <name>Zn(2+)</name>
        <dbReference type="ChEBI" id="CHEBI:29105"/>
        <label>1</label>
    </ligand>
</feature>
<feature type="binding site" description="via carbamate group" evidence="4">
    <location>
        <position position="150"/>
    </location>
    <ligand>
        <name>Zn(2+)</name>
        <dbReference type="ChEBI" id="CHEBI:29105"/>
        <label>1</label>
    </ligand>
</feature>
<evidence type="ECO:0000256" key="4">
    <source>
        <dbReference type="PIRSR" id="PIRSR601559-51"/>
    </source>
</evidence>
<dbReference type="PANTHER" id="PTHR10819">
    <property type="entry name" value="PHOSPHOTRIESTERASE-RELATED"/>
    <property type="match status" value="1"/>
</dbReference>
<evidence type="ECO:0000256" key="2">
    <source>
        <dbReference type="ARBA" id="ARBA00022801"/>
    </source>
</evidence>
<feature type="binding site" evidence="4">
    <location>
        <position position="29"/>
    </location>
    <ligand>
        <name>Zn(2+)</name>
        <dbReference type="ChEBI" id="CHEBI:29105"/>
        <label>1</label>
    </ligand>
</feature>
<dbReference type="KEGG" id="ajg:KKR91_03310"/>
<accession>A0A975M681</accession>
<dbReference type="Pfam" id="PF02126">
    <property type="entry name" value="PTE"/>
    <property type="match status" value="1"/>
</dbReference>
<dbReference type="InterPro" id="IPR032466">
    <property type="entry name" value="Metal_Hydrolase"/>
</dbReference>
<sequence>MGTTTARAIPTFTGDVTPDELGTTLVHEHVFVGHPELDLNLPHPEWDEDQAQDRAVAGLERLYALGVRTVVDLTVPGLGRNVTRIQRVAERSPVRLIASTGYYTADGLPQFFRTHGPGRLVDGPDPLIELFLRDIREGIAGTTVRAGILKVFSDAGGITPDTERVFTAAAHAHLETGVPITTHSDSKSRGGTAQQQLLTRLGVPLDRVVIGHAGDSDDLDYLMSLADAGSFLGFDRFGMEHVVPDAQRFRMLCELLGRGYADRILLSHDAAFFSRITPPSWRSRVVPHWHMENVHLRVLPQLRMAGFDELVLQELMIGNPRRLLANGKAY</sequence>
<keyword evidence="7" id="KW-1185">Reference proteome</keyword>
<keyword evidence="2" id="KW-0378">Hydrolase</keyword>
<proteinExistence type="inferred from homology"/>
<comment type="cofactor">
    <cofactor evidence="4">
        <name>a divalent metal cation</name>
        <dbReference type="ChEBI" id="CHEBI:60240"/>
    </cofactor>
    <text evidence="4">Binds 2 divalent metal cations per subunit.</text>
</comment>
<dbReference type="PROSITE" id="PS51347">
    <property type="entry name" value="PHOSPHOTRIESTERASE_2"/>
    <property type="match status" value="1"/>
</dbReference>
<dbReference type="InterPro" id="IPR017947">
    <property type="entry name" value="AryldialkylPase_Zn-BS"/>
</dbReference>
<feature type="modified residue" description="N6-carboxylysine" evidence="3 5">
    <location>
        <position position="150"/>
    </location>
</feature>
<evidence type="ECO:0000256" key="3">
    <source>
        <dbReference type="PIRSR" id="PIRSR601559-50"/>
    </source>
</evidence>
<dbReference type="PANTHER" id="PTHR10819:SF3">
    <property type="entry name" value="PHOSPHOTRIESTERASE-RELATED PROTEIN"/>
    <property type="match status" value="1"/>
</dbReference>
<keyword evidence="1 4" id="KW-0479">Metal-binding</keyword>
<dbReference type="RefSeq" id="WP_210229845.1">
    <property type="nucleotide sequence ID" value="NZ_CP076022.1"/>
</dbReference>
<dbReference type="EMBL" id="CP076022">
    <property type="protein sequence ID" value="QWC10672.1"/>
    <property type="molecule type" value="Genomic_DNA"/>
</dbReference>
<dbReference type="InterPro" id="IPR001559">
    <property type="entry name" value="Phosphotriesterase"/>
</dbReference>
<evidence type="ECO:0000256" key="5">
    <source>
        <dbReference type="PROSITE-ProRule" id="PRU00679"/>
    </source>
</evidence>
<organism evidence="6 7">
    <name type="scientific">Arthrobacter jiangjiafuii</name>
    <dbReference type="NCBI Taxonomy" id="2817475"/>
    <lineage>
        <taxon>Bacteria</taxon>
        <taxon>Bacillati</taxon>
        <taxon>Actinomycetota</taxon>
        <taxon>Actinomycetes</taxon>
        <taxon>Micrococcales</taxon>
        <taxon>Micrococcaceae</taxon>
        <taxon>Arthrobacter</taxon>
    </lineage>
</organism>
<comment type="similarity">
    <text evidence="5">Belongs to the metallo-dependent hydrolases superfamily. Phosphotriesterase family.</text>
</comment>
<name>A0A975M681_9MICC</name>
<dbReference type="GO" id="GO:0008270">
    <property type="term" value="F:zinc ion binding"/>
    <property type="evidence" value="ECO:0007669"/>
    <property type="project" value="InterPro"/>
</dbReference>
<evidence type="ECO:0000256" key="1">
    <source>
        <dbReference type="ARBA" id="ARBA00022723"/>
    </source>
</evidence>
<feature type="binding site" evidence="4">
    <location>
        <position position="269"/>
    </location>
    <ligand>
        <name>Zn(2+)</name>
        <dbReference type="ChEBI" id="CHEBI:29105"/>
        <label>1</label>
    </ligand>
</feature>
<evidence type="ECO:0000313" key="6">
    <source>
        <dbReference type="EMBL" id="QWC10672.1"/>
    </source>
</evidence>
<feature type="binding site" description="via carbamate group" evidence="4">
    <location>
        <position position="150"/>
    </location>
    <ligand>
        <name>Zn(2+)</name>
        <dbReference type="ChEBI" id="CHEBI:29105"/>
        <label>2</label>
    </ligand>
</feature>
<dbReference type="Gene3D" id="3.20.20.140">
    <property type="entry name" value="Metal-dependent hydrolases"/>
    <property type="match status" value="1"/>
</dbReference>
<protein>
    <submittedName>
        <fullName evidence="6">Phosphotriesterase-related protein</fullName>
    </submittedName>
</protein>
<evidence type="ECO:0000313" key="7">
    <source>
        <dbReference type="Proteomes" id="UP000676885"/>
    </source>
</evidence>
<dbReference type="PROSITE" id="PS01322">
    <property type="entry name" value="PHOSPHOTRIESTERASE_1"/>
    <property type="match status" value="1"/>
</dbReference>
<dbReference type="PIRSF" id="PIRSF016839">
    <property type="entry name" value="PhP"/>
    <property type="match status" value="1"/>
</dbReference>
<feature type="binding site" evidence="4">
    <location>
        <position position="183"/>
    </location>
    <ligand>
        <name>Zn(2+)</name>
        <dbReference type="ChEBI" id="CHEBI:29105"/>
        <label>2</label>
    </ligand>
</feature>
<reference evidence="6 7" key="1">
    <citation type="submission" date="2021-05" db="EMBL/GenBank/DDBJ databases">
        <title>Novel species in genus Arthrobacter.</title>
        <authorList>
            <person name="Zhang G."/>
        </authorList>
    </citation>
    <scope>NUCLEOTIDE SEQUENCE [LARGE SCALE GENOMIC DNA]</scope>
    <source>
        <strain evidence="7">zg-ZUI227</strain>
    </source>
</reference>
<gene>
    <name evidence="6" type="ORF">KKR91_03310</name>
</gene>
<dbReference type="AlphaFoldDB" id="A0A975M681"/>
<feature type="binding site" evidence="4">
    <location>
        <position position="212"/>
    </location>
    <ligand>
        <name>Zn(2+)</name>
        <dbReference type="ChEBI" id="CHEBI:29105"/>
        <label>2</label>
    </ligand>
</feature>
<dbReference type="SUPFAM" id="SSF51556">
    <property type="entry name" value="Metallo-dependent hydrolases"/>
    <property type="match status" value="1"/>
</dbReference>